<keyword evidence="1" id="KW-0472">Membrane</keyword>
<feature type="domain" description="CWH43-like N-terminal" evidence="2">
    <location>
        <begin position="51"/>
        <end position="239"/>
    </location>
</feature>
<protein>
    <recommendedName>
        <fullName evidence="2">CWH43-like N-terminal domain-containing protein</fullName>
    </recommendedName>
</protein>
<dbReference type="PhylomeDB" id="A0A0G4E8V8"/>
<accession>A0A0G4E8V8</accession>
<keyword evidence="1" id="KW-0812">Transmembrane</keyword>
<organism evidence="3 4">
    <name type="scientific">Vitrella brassicaformis (strain CCMP3155)</name>
    <dbReference type="NCBI Taxonomy" id="1169540"/>
    <lineage>
        <taxon>Eukaryota</taxon>
        <taxon>Sar</taxon>
        <taxon>Alveolata</taxon>
        <taxon>Colpodellida</taxon>
        <taxon>Vitrellaceae</taxon>
        <taxon>Vitrella</taxon>
    </lineage>
</organism>
<dbReference type="InterPro" id="IPR019402">
    <property type="entry name" value="CWH43_N"/>
</dbReference>
<evidence type="ECO:0000256" key="1">
    <source>
        <dbReference type="SAM" id="Phobius"/>
    </source>
</evidence>
<evidence type="ECO:0000313" key="4">
    <source>
        <dbReference type="Proteomes" id="UP000041254"/>
    </source>
</evidence>
<feature type="transmembrane region" description="Helical" evidence="1">
    <location>
        <begin position="40"/>
        <end position="63"/>
    </location>
</feature>
<gene>
    <name evidence="3" type="ORF">Vbra_10792</name>
</gene>
<reference evidence="3 4" key="1">
    <citation type="submission" date="2014-11" db="EMBL/GenBank/DDBJ databases">
        <authorList>
            <person name="Zhu J."/>
            <person name="Qi W."/>
            <person name="Song R."/>
        </authorList>
    </citation>
    <scope>NUCLEOTIDE SEQUENCE [LARGE SCALE GENOMIC DNA]</scope>
</reference>
<dbReference type="AlphaFoldDB" id="A0A0G4E8V8"/>
<feature type="transmembrane region" description="Helical" evidence="1">
    <location>
        <begin position="153"/>
        <end position="174"/>
    </location>
</feature>
<feature type="transmembrane region" description="Helical" evidence="1">
    <location>
        <begin position="83"/>
        <end position="103"/>
    </location>
</feature>
<proteinExistence type="predicted"/>
<dbReference type="EMBL" id="CDMY01000007">
    <property type="protein sequence ID" value="CEL91632.1"/>
    <property type="molecule type" value="Genomic_DNA"/>
</dbReference>
<dbReference type="VEuPathDB" id="CryptoDB:Vbra_10792"/>
<feature type="transmembrane region" description="Helical" evidence="1">
    <location>
        <begin position="124"/>
        <end position="147"/>
    </location>
</feature>
<keyword evidence="4" id="KW-1185">Reference proteome</keyword>
<evidence type="ECO:0000313" key="3">
    <source>
        <dbReference type="EMBL" id="CEL91632.1"/>
    </source>
</evidence>
<evidence type="ECO:0000259" key="2">
    <source>
        <dbReference type="Pfam" id="PF10277"/>
    </source>
</evidence>
<name>A0A0G4E8V8_VITBC</name>
<feature type="transmembrane region" description="Helical" evidence="1">
    <location>
        <begin position="186"/>
        <end position="206"/>
    </location>
</feature>
<feature type="transmembrane region" description="Helical" evidence="1">
    <location>
        <begin position="226"/>
        <end position="245"/>
    </location>
</feature>
<dbReference type="Pfam" id="PF10277">
    <property type="entry name" value="Frag1"/>
    <property type="match status" value="1"/>
</dbReference>
<keyword evidence="1" id="KW-1133">Transmembrane helix</keyword>
<dbReference type="Proteomes" id="UP000041254">
    <property type="component" value="Unassembled WGS sequence"/>
</dbReference>
<sequence length="297" mass="32060">MSAEADEPTSASEASSASYLRLPSSALHTCSLRPPACTTLVFGSAFILLFTHLICAPFAIHQGVMKFPLFHPSMAFTAPPEQYIATALLPLGGLLWLVFSLRLTRSISPYLTSCVVRSLINNQCSLLLSIAAFVSLCGVGTLPVLRYKETHDWFAIVWFGAQATQAVLYAFVLDGPMGCVVPLRSGVRKVIAVGMLVSGLAVMVGLYLCGHHDLHEWFAAIATSEWVFVALVFAFILTCVPYAQFVDTNRTSYFFLPAPPMVKDSSSSVSTGLTSRLTTVSESCGANDGMEEEQEAI</sequence>
<dbReference type="InParanoid" id="A0A0G4E8V8"/>